<evidence type="ECO:0000259" key="1">
    <source>
        <dbReference type="PROSITE" id="PS50943"/>
    </source>
</evidence>
<dbReference type="CDD" id="cd00093">
    <property type="entry name" value="HTH_XRE"/>
    <property type="match status" value="1"/>
</dbReference>
<name>A0ABM9PQP9_9FLAO</name>
<dbReference type="SUPFAM" id="SSF47413">
    <property type="entry name" value="lambda repressor-like DNA-binding domains"/>
    <property type="match status" value="1"/>
</dbReference>
<organism evidence="2 3">
    <name type="scientific">Tenacibaculum vairaonense</name>
    <dbReference type="NCBI Taxonomy" id="3137860"/>
    <lineage>
        <taxon>Bacteria</taxon>
        <taxon>Pseudomonadati</taxon>
        <taxon>Bacteroidota</taxon>
        <taxon>Flavobacteriia</taxon>
        <taxon>Flavobacteriales</taxon>
        <taxon>Flavobacteriaceae</taxon>
        <taxon>Tenacibaculum</taxon>
    </lineage>
</organism>
<keyword evidence="3" id="KW-1185">Reference proteome</keyword>
<dbReference type="EMBL" id="CAXJRC010000043">
    <property type="protein sequence ID" value="CAL2108112.1"/>
    <property type="molecule type" value="Genomic_DNA"/>
</dbReference>
<feature type="domain" description="HTH cro/C1-type" evidence="1">
    <location>
        <begin position="13"/>
        <end position="67"/>
    </location>
</feature>
<dbReference type="Proteomes" id="UP001497602">
    <property type="component" value="Unassembled WGS sequence"/>
</dbReference>
<evidence type="ECO:0000313" key="2">
    <source>
        <dbReference type="EMBL" id="CAL2108112.1"/>
    </source>
</evidence>
<dbReference type="PROSITE" id="PS50943">
    <property type="entry name" value="HTH_CROC1"/>
    <property type="match status" value="1"/>
</dbReference>
<dbReference type="Pfam" id="PF01381">
    <property type="entry name" value="HTH_3"/>
    <property type="match status" value="1"/>
</dbReference>
<sequence length="70" mass="8246">MYQEKINKILLKIKEKRKELEMSQYEFGKKIGLSQNAYFKLETGKTKLDLFRFFIIAKVLGVSSRDLIGE</sequence>
<dbReference type="RefSeq" id="WP_348703453.1">
    <property type="nucleotide sequence ID" value="NZ_CAXIYA010000011.1"/>
</dbReference>
<reference evidence="2 3" key="1">
    <citation type="submission" date="2024-05" db="EMBL/GenBank/DDBJ databases">
        <authorList>
            <person name="Duchaud E."/>
        </authorList>
    </citation>
    <scope>NUCLEOTIDE SEQUENCE [LARGE SCALE GENOMIC DNA]</scope>
    <source>
        <strain evidence="2">Ena-SAMPLE-TAB-13-05-2024-13:56:06:370-140305</strain>
    </source>
</reference>
<evidence type="ECO:0000313" key="3">
    <source>
        <dbReference type="Proteomes" id="UP001497602"/>
    </source>
</evidence>
<comment type="caution">
    <text evidence="2">The sequence shown here is derived from an EMBL/GenBank/DDBJ whole genome shotgun (WGS) entry which is preliminary data.</text>
</comment>
<protein>
    <submittedName>
        <fullName evidence="2">HTH cro/C1-type domain-containing protein</fullName>
    </submittedName>
</protein>
<dbReference type="SMART" id="SM00530">
    <property type="entry name" value="HTH_XRE"/>
    <property type="match status" value="1"/>
</dbReference>
<dbReference type="Gene3D" id="1.10.260.40">
    <property type="entry name" value="lambda repressor-like DNA-binding domains"/>
    <property type="match status" value="1"/>
</dbReference>
<gene>
    <name evidence="2" type="ORF">T190115A13A_60107</name>
</gene>
<accession>A0ABM9PQP9</accession>
<dbReference type="InterPro" id="IPR010982">
    <property type="entry name" value="Lambda_DNA-bd_dom_sf"/>
</dbReference>
<dbReference type="InterPro" id="IPR001387">
    <property type="entry name" value="Cro/C1-type_HTH"/>
</dbReference>
<proteinExistence type="predicted"/>